<gene>
    <name evidence="2" type="ORF">UFOPK2373_00344</name>
</gene>
<reference evidence="2" key="1">
    <citation type="submission" date="2020-05" db="EMBL/GenBank/DDBJ databases">
        <authorList>
            <person name="Chiriac C."/>
            <person name="Salcher M."/>
            <person name="Ghai R."/>
            <person name="Kavagutti S V."/>
        </authorList>
    </citation>
    <scope>NUCLEOTIDE SEQUENCE</scope>
</reference>
<evidence type="ECO:0000256" key="1">
    <source>
        <dbReference type="SAM" id="Phobius"/>
    </source>
</evidence>
<dbReference type="EMBL" id="CAEZXL010000038">
    <property type="protein sequence ID" value="CAB4682441.1"/>
    <property type="molecule type" value="Genomic_DNA"/>
</dbReference>
<keyword evidence="1" id="KW-1133">Transmembrane helix</keyword>
<keyword evidence="1" id="KW-0472">Membrane</keyword>
<proteinExistence type="predicted"/>
<feature type="transmembrane region" description="Helical" evidence="1">
    <location>
        <begin position="124"/>
        <end position="145"/>
    </location>
</feature>
<name>A0A6J6N726_9ZZZZ</name>
<evidence type="ECO:0000313" key="2">
    <source>
        <dbReference type="EMBL" id="CAB4682441.1"/>
    </source>
</evidence>
<dbReference type="AlphaFoldDB" id="A0A6J6N726"/>
<keyword evidence="1" id="KW-0812">Transmembrane</keyword>
<sequence>MDGTKGYWLVVPASTVNGEIFMAVGFISDLNSAKIALGQAQLLYVAQAFLPIAGRYLPSEAPEPALETNLYPTMSVAQLINLNQSELPAYAGFLAVTKSNAYTKLPGVEPITIGLAKSDSQLNWLSAFYAIEWTVFAGFAVFMWWRLLADAYRKQQEALLDSAQ</sequence>
<organism evidence="2">
    <name type="scientific">freshwater metagenome</name>
    <dbReference type="NCBI Taxonomy" id="449393"/>
    <lineage>
        <taxon>unclassified sequences</taxon>
        <taxon>metagenomes</taxon>
        <taxon>ecological metagenomes</taxon>
    </lineage>
</organism>
<accession>A0A6J6N726</accession>
<protein>
    <submittedName>
        <fullName evidence="2">Unannotated protein</fullName>
    </submittedName>
</protein>
<feature type="transmembrane region" description="Helical" evidence="1">
    <location>
        <begin position="6"/>
        <end position="28"/>
    </location>
</feature>